<dbReference type="OrthoDB" id="6512918at2759"/>
<dbReference type="KEGG" id="apln:108740753"/>
<dbReference type="PANTHER" id="PTHR19229:SF250">
    <property type="entry name" value="ABC TRANSPORTER DOMAIN-CONTAINING PROTEIN-RELATED"/>
    <property type="match status" value="1"/>
</dbReference>
<feature type="transmembrane region" description="Helical" evidence="7">
    <location>
        <begin position="852"/>
        <end position="876"/>
    </location>
</feature>
<evidence type="ECO:0000256" key="3">
    <source>
        <dbReference type="ARBA" id="ARBA00022741"/>
    </source>
</evidence>
<dbReference type="PROSITE" id="PS00211">
    <property type="entry name" value="ABC_TRANSPORTER_1"/>
    <property type="match status" value="1"/>
</dbReference>
<evidence type="ECO:0000256" key="7">
    <source>
        <dbReference type="SAM" id="Phobius"/>
    </source>
</evidence>
<dbReference type="InterPro" id="IPR003439">
    <property type="entry name" value="ABC_transporter-like_ATP-bd"/>
</dbReference>
<dbReference type="Pfam" id="PF00005">
    <property type="entry name" value="ABC_tran"/>
    <property type="match status" value="2"/>
</dbReference>
<sequence length="1374" mass="155607">MKIMGLPEWMYWLSWFINILIFYVISIVFIILLLKIQWFSNRRKVFARANPIILFIFLFLFACATSVFAFMISIFFKKASNASAAAGLIWVFSYVPFLSIKTNYEGVHLGLKIFSCISSNTALGFGMKQLVAFEAHENGLQWDNIWGRSSPDDSFVFGYVLVMLLVDCVIYIVLAICLENFFVGNRVKEHVLHILYKIRKKIKAPWKKETTTTSTVQNKDSNDDNTLEPFPQSGIVVKKLTKVFAGKEVVKNVSMTVYQDQITVLLGHNGAGKTTLLSMLTGSLSPTDGTATIGSRDILKEKHRQNLGFCPQFDILLDELTVSEHLYLFCKIKGMVDAKLITEEIDKYVDMLSLQPKKNARALTLSGGMKRKLCVGIALCANSKFVIFDEPSAGMDPKAKRGLWDVLQSQKDGRTLILTTHSMDEADIVGDRIGIMLDGKLECIDTSFALKKKYGLGYFLIVEIVPYANVTKTTAVLKTVIPDIQIETATSFEIKYRIQESYSKQLPQLLKMLEENGKTLEIIRFGVSFTTLGDVFSQVLVSPSDQEDNKLQETGNLNMSIDGSEQLSEIFTEGSKKNSRGYSLYLYQFLAMLMKRAFLFRRSLFLFVLQITVIITLTAIAISIGREASNIRQPALSINLKAYKNATTAVTGQTNNIYYKSYRRAALKDSSHLKDWKDGDFSDNMLHETVKNMDLVRTNYIVGASFHSNNVTAWFNNIPLHSAPLSLSMIINAILEEEVDAQHHISFVQHPVDFGSRSKLDRIFHSKSVGYQLAFYYGFAMAFISSFFLIVYIYERQNKFKHLQFISGVKLSVYWLTSILWDAIIFAVMIVITIITLVCFQEDGYSTSDDFWRLSILLGCFAFSSLSTTYVLSFAFNSSASGFVWMSVLNLFTGVTSFMVVGILRDEIINLSDTADSLHKIFIIFPHYALPVAMADMHRIFSLRKVCYEMIMDCADRLSIDSSLSCSDLICNRASACCNLETDYWDWDEPGIGKILIYQVIVGGIFFIILCMIESNILSVFRRFKTSFVEIHRENITDDDVNQEKNNVNFILESNIENQYAVVLKDMSKTYKGNIAVNRLNLAVMPAECFGLLGQNGAGKTTLFKMMTGDISITYGNAWLEGNSVKEEIGKVRKSIGYCPQYDALLNELTGKEILIIFCLIKGIRLKNIKGSITKLAELFNFSEYLNKKSGKYSGGNRRKLSTAIAFTGNPSLVYLDEPSTGMDPASQRHIWKILHRLRASGTSIILTSHSMEECEALCTRLAIMIHGSFRCLGSIQHLKHKFMGGYILSIKVLEYKLEVVEQFVKENFKNANLKEKFVGFLRYHIQELTVPLWKMFSLLEERKQKTDIEDYSLGQAGLEQIFIYFVESTETQQ</sequence>
<dbReference type="Gene3D" id="3.40.50.300">
    <property type="entry name" value="P-loop containing nucleotide triphosphate hydrolases"/>
    <property type="match status" value="2"/>
</dbReference>
<keyword evidence="5 7" id="KW-1133">Transmembrane helix</keyword>
<evidence type="ECO:0000313" key="9">
    <source>
        <dbReference type="Proteomes" id="UP000192223"/>
    </source>
</evidence>
<feature type="transmembrane region" description="Helical" evidence="7">
    <location>
        <begin position="917"/>
        <end position="935"/>
    </location>
</feature>
<comment type="subcellular location">
    <subcellularLocation>
        <location evidence="1">Membrane</location>
        <topology evidence="1">Multi-pass membrane protein</topology>
    </subcellularLocation>
</comment>
<dbReference type="InterPro" id="IPR013525">
    <property type="entry name" value="ABC2_TM"/>
</dbReference>
<accession>A0A1W4XED5</accession>
<dbReference type="GO" id="GO:0140359">
    <property type="term" value="F:ABC-type transporter activity"/>
    <property type="evidence" value="ECO:0007669"/>
    <property type="project" value="InterPro"/>
</dbReference>
<evidence type="ECO:0000256" key="2">
    <source>
        <dbReference type="ARBA" id="ARBA00022692"/>
    </source>
</evidence>
<dbReference type="FunFam" id="3.40.50.300:FF:000933">
    <property type="entry name" value="ABC transporter A family member 7"/>
    <property type="match status" value="1"/>
</dbReference>
<dbReference type="InterPro" id="IPR026082">
    <property type="entry name" value="ABCA"/>
</dbReference>
<dbReference type="Pfam" id="PF23321">
    <property type="entry name" value="R1_ABCA1"/>
    <property type="match status" value="1"/>
</dbReference>
<keyword evidence="3" id="KW-0547">Nucleotide-binding</keyword>
<dbReference type="GO" id="GO:0005319">
    <property type="term" value="F:lipid transporter activity"/>
    <property type="evidence" value="ECO:0007669"/>
    <property type="project" value="TreeGrafter"/>
</dbReference>
<feature type="transmembrane region" description="Helical" evidence="7">
    <location>
        <begin position="774"/>
        <end position="794"/>
    </location>
</feature>
<feature type="domain" description="ABC transporter" evidence="8">
    <location>
        <begin position="1062"/>
        <end position="1292"/>
    </location>
</feature>
<feature type="transmembrane region" description="Helical" evidence="7">
    <location>
        <begin position="814"/>
        <end position="840"/>
    </location>
</feature>
<dbReference type="GO" id="GO:0016887">
    <property type="term" value="F:ATP hydrolysis activity"/>
    <property type="evidence" value="ECO:0007669"/>
    <property type="project" value="InterPro"/>
</dbReference>
<dbReference type="InterPro" id="IPR003593">
    <property type="entry name" value="AAA+_ATPase"/>
</dbReference>
<dbReference type="SMART" id="SM00382">
    <property type="entry name" value="AAA"/>
    <property type="match status" value="2"/>
</dbReference>
<keyword evidence="2 7" id="KW-0812">Transmembrane</keyword>
<dbReference type="RefSeq" id="XP_018330705.1">
    <property type="nucleotide sequence ID" value="XM_018475203.1"/>
</dbReference>
<keyword evidence="9" id="KW-1185">Reference proteome</keyword>
<feature type="transmembrane region" description="Helical" evidence="7">
    <location>
        <begin position="882"/>
        <end position="905"/>
    </location>
</feature>
<evidence type="ECO:0000313" key="10">
    <source>
        <dbReference type="RefSeq" id="XP_018330705.1"/>
    </source>
</evidence>
<feature type="transmembrane region" description="Helical" evidence="7">
    <location>
        <begin position="82"/>
        <end position="100"/>
    </location>
</feature>
<dbReference type="GO" id="GO:0016020">
    <property type="term" value="C:membrane"/>
    <property type="evidence" value="ECO:0007669"/>
    <property type="project" value="UniProtKB-SubCell"/>
</dbReference>
<dbReference type="InParanoid" id="A0A1W4XED5"/>
<dbReference type="PANTHER" id="PTHR19229">
    <property type="entry name" value="ATP-BINDING CASSETTE TRANSPORTER SUBFAMILY A ABCA"/>
    <property type="match status" value="1"/>
</dbReference>
<feature type="transmembrane region" description="Helical" evidence="7">
    <location>
        <begin position="995"/>
        <end position="1013"/>
    </location>
</feature>
<dbReference type="CDD" id="cd03263">
    <property type="entry name" value="ABC_subfamily_A"/>
    <property type="match status" value="2"/>
</dbReference>
<protein>
    <submittedName>
        <fullName evidence="10">ATP-binding cassette sub-family A member 3 isoform X1</fullName>
    </submittedName>
</protein>
<dbReference type="InterPro" id="IPR027417">
    <property type="entry name" value="P-loop_NTPase"/>
</dbReference>
<feature type="transmembrane region" description="Helical" evidence="7">
    <location>
        <begin position="54"/>
        <end position="76"/>
    </location>
</feature>
<feature type="transmembrane region" description="Helical" evidence="7">
    <location>
        <begin position="12"/>
        <end position="34"/>
    </location>
</feature>
<feature type="transmembrane region" description="Helical" evidence="7">
    <location>
        <begin position="604"/>
        <end position="624"/>
    </location>
</feature>
<dbReference type="GeneID" id="108740753"/>
<dbReference type="PROSITE" id="PS50893">
    <property type="entry name" value="ABC_TRANSPORTER_2"/>
    <property type="match status" value="2"/>
</dbReference>
<dbReference type="STRING" id="224129.A0A1W4XED5"/>
<dbReference type="SUPFAM" id="SSF52540">
    <property type="entry name" value="P-loop containing nucleoside triphosphate hydrolases"/>
    <property type="match status" value="2"/>
</dbReference>
<feature type="transmembrane region" description="Helical" evidence="7">
    <location>
        <begin position="156"/>
        <end position="178"/>
    </location>
</feature>
<evidence type="ECO:0000256" key="1">
    <source>
        <dbReference type="ARBA" id="ARBA00004141"/>
    </source>
</evidence>
<dbReference type="Pfam" id="PF12698">
    <property type="entry name" value="ABC2_membrane_3"/>
    <property type="match status" value="2"/>
</dbReference>
<feature type="domain" description="ABC transporter" evidence="8">
    <location>
        <begin position="235"/>
        <end position="463"/>
    </location>
</feature>
<evidence type="ECO:0000256" key="6">
    <source>
        <dbReference type="ARBA" id="ARBA00023136"/>
    </source>
</evidence>
<reference evidence="10" key="1">
    <citation type="submission" date="2025-08" db="UniProtKB">
        <authorList>
            <consortium name="RefSeq"/>
        </authorList>
    </citation>
    <scope>IDENTIFICATION</scope>
    <source>
        <tissue evidence="10">Entire body</tissue>
    </source>
</reference>
<dbReference type="GO" id="GO:0005524">
    <property type="term" value="F:ATP binding"/>
    <property type="evidence" value="ECO:0007669"/>
    <property type="project" value="UniProtKB-KW"/>
</dbReference>
<dbReference type="Proteomes" id="UP000192223">
    <property type="component" value="Unplaced"/>
</dbReference>
<dbReference type="InterPro" id="IPR017871">
    <property type="entry name" value="ABC_transporter-like_CS"/>
</dbReference>
<dbReference type="InterPro" id="IPR056264">
    <property type="entry name" value="R2_ABCA1-4-like"/>
</dbReference>
<organism evidence="9 10">
    <name type="scientific">Agrilus planipennis</name>
    <name type="common">Emerald ash borer</name>
    <name type="synonym">Agrilus marcopoli</name>
    <dbReference type="NCBI Taxonomy" id="224129"/>
    <lineage>
        <taxon>Eukaryota</taxon>
        <taxon>Metazoa</taxon>
        <taxon>Ecdysozoa</taxon>
        <taxon>Arthropoda</taxon>
        <taxon>Hexapoda</taxon>
        <taxon>Insecta</taxon>
        <taxon>Pterygota</taxon>
        <taxon>Neoptera</taxon>
        <taxon>Endopterygota</taxon>
        <taxon>Coleoptera</taxon>
        <taxon>Polyphaga</taxon>
        <taxon>Elateriformia</taxon>
        <taxon>Buprestoidea</taxon>
        <taxon>Buprestidae</taxon>
        <taxon>Agrilinae</taxon>
        <taxon>Agrilus</taxon>
    </lineage>
</organism>
<proteinExistence type="predicted"/>
<evidence type="ECO:0000259" key="8">
    <source>
        <dbReference type="PROSITE" id="PS50893"/>
    </source>
</evidence>
<dbReference type="FunFam" id="3.40.50.300:FF:000327">
    <property type="entry name" value="ATP-binding cassette sub-family A member 3"/>
    <property type="match status" value="1"/>
</dbReference>
<keyword evidence="6 7" id="KW-0472">Membrane</keyword>
<name>A0A1W4XED5_AGRPL</name>
<evidence type="ECO:0000256" key="5">
    <source>
        <dbReference type="ARBA" id="ARBA00022989"/>
    </source>
</evidence>
<gene>
    <name evidence="10" type="primary">LOC108740753</name>
</gene>
<keyword evidence="4 10" id="KW-0067">ATP-binding</keyword>
<evidence type="ECO:0000256" key="4">
    <source>
        <dbReference type="ARBA" id="ARBA00022840"/>
    </source>
</evidence>